<accession>A0A084XW40</accession>
<dbReference type="RefSeq" id="WP_034929571.1">
    <property type="nucleotide sequence ID" value="NZ_JDSS02000038.1"/>
</dbReference>
<gene>
    <name evidence="1" type="ORF">CAPSK01_003948</name>
</gene>
<dbReference type="AlphaFoldDB" id="A0A084XW40"/>
<comment type="caution">
    <text evidence="1">The sequence shown here is derived from an EMBL/GenBank/DDBJ whole genome shotgun (WGS) entry which is preliminary data.</text>
</comment>
<dbReference type="STRING" id="1457154.CAPSK01_003948"/>
<organism evidence="1 2">
    <name type="scientific">Candidatus Accumulibacter vicinus</name>
    <dbReference type="NCBI Taxonomy" id="2954382"/>
    <lineage>
        <taxon>Bacteria</taxon>
        <taxon>Pseudomonadati</taxon>
        <taxon>Pseudomonadota</taxon>
        <taxon>Betaproteobacteria</taxon>
        <taxon>Candidatus Accumulibacter</taxon>
    </lineage>
</organism>
<proteinExistence type="predicted"/>
<name>A0A084XW40_9PROT</name>
<evidence type="ECO:0000313" key="2">
    <source>
        <dbReference type="Proteomes" id="UP000019812"/>
    </source>
</evidence>
<dbReference type="EMBL" id="JDSS02000038">
    <property type="protein sequence ID" value="KFB66684.1"/>
    <property type="molecule type" value="Genomic_DNA"/>
</dbReference>
<protein>
    <submittedName>
        <fullName evidence="1">Uncharacterized protein</fullName>
    </submittedName>
</protein>
<dbReference type="Proteomes" id="UP000019812">
    <property type="component" value="Unassembled WGS sequence"/>
</dbReference>
<evidence type="ECO:0000313" key="1">
    <source>
        <dbReference type="EMBL" id="KFB66684.1"/>
    </source>
</evidence>
<reference evidence="1 2" key="1">
    <citation type="submission" date="2014-07" db="EMBL/GenBank/DDBJ databases">
        <title>Expanding our view of genomic diversity in Candidatus Accumulibacter clades.</title>
        <authorList>
            <person name="Skennerton C.T."/>
            <person name="Barr J.J."/>
            <person name="Slater F.R."/>
            <person name="Bond P.L."/>
            <person name="Tyson G.W."/>
        </authorList>
    </citation>
    <scope>NUCLEOTIDE SEQUENCE [LARGE SCALE GENOMIC DNA]</scope>
    <source>
        <strain evidence="2">SK-01</strain>
    </source>
</reference>
<sequence>MKVEVELDENLIKEELQKQVASCIRAICSSWATYENCKLKVNEVWDESITSIIKEELANSAELRVKIVSAIERKIQNQLINLMKTKQP</sequence>